<gene>
    <name evidence="10" type="ORF">PILCRDRAFT_78089</name>
</gene>
<dbReference type="Gene3D" id="3.30.200.20">
    <property type="entry name" value="Phosphorylase Kinase, domain 1"/>
    <property type="match status" value="2"/>
</dbReference>
<dbReference type="Proteomes" id="UP000054166">
    <property type="component" value="Unassembled WGS sequence"/>
</dbReference>
<dbReference type="PANTHER" id="PTHR47634">
    <property type="entry name" value="PROTEIN KINASE DOMAIN-CONTAINING PROTEIN-RELATED"/>
    <property type="match status" value="1"/>
</dbReference>
<protein>
    <recommendedName>
        <fullName evidence="1">non-specific serine/threonine protein kinase</fullName>
        <ecNumber evidence="1">2.7.11.1</ecNumber>
    </recommendedName>
</protein>
<evidence type="ECO:0000313" key="10">
    <source>
        <dbReference type="EMBL" id="KIM76108.1"/>
    </source>
</evidence>
<dbReference type="InParanoid" id="A0A0C3AQE1"/>
<reference evidence="10 11" key="1">
    <citation type="submission" date="2014-04" db="EMBL/GenBank/DDBJ databases">
        <authorList>
            <consortium name="DOE Joint Genome Institute"/>
            <person name="Kuo A."/>
            <person name="Tarkka M."/>
            <person name="Buscot F."/>
            <person name="Kohler A."/>
            <person name="Nagy L.G."/>
            <person name="Floudas D."/>
            <person name="Copeland A."/>
            <person name="Barry K.W."/>
            <person name="Cichocki N."/>
            <person name="Veneault-Fourrey C."/>
            <person name="LaButti K."/>
            <person name="Lindquist E.A."/>
            <person name="Lipzen A."/>
            <person name="Lundell T."/>
            <person name="Morin E."/>
            <person name="Murat C."/>
            <person name="Sun H."/>
            <person name="Tunlid A."/>
            <person name="Henrissat B."/>
            <person name="Grigoriev I.V."/>
            <person name="Hibbett D.S."/>
            <person name="Martin F."/>
            <person name="Nordberg H.P."/>
            <person name="Cantor M.N."/>
            <person name="Hua S.X."/>
        </authorList>
    </citation>
    <scope>NUCLEOTIDE SEQUENCE [LARGE SCALE GENOMIC DNA]</scope>
    <source>
        <strain evidence="10 11">F 1598</strain>
    </source>
</reference>
<evidence type="ECO:0000313" key="11">
    <source>
        <dbReference type="Proteomes" id="UP000054166"/>
    </source>
</evidence>
<dbReference type="InterPro" id="IPR011009">
    <property type="entry name" value="Kinase-like_dom_sf"/>
</dbReference>
<evidence type="ECO:0000256" key="4">
    <source>
        <dbReference type="ARBA" id="ARBA00022741"/>
    </source>
</evidence>
<proteinExistence type="predicted"/>
<keyword evidence="5" id="KW-0418">Kinase</keyword>
<dbReference type="GO" id="GO:0004674">
    <property type="term" value="F:protein serine/threonine kinase activity"/>
    <property type="evidence" value="ECO:0007669"/>
    <property type="project" value="UniProtKB-KW"/>
</dbReference>
<dbReference type="PROSITE" id="PS00108">
    <property type="entry name" value="PROTEIN_KINASE_ST"/>
    <property type="match status" value="1"/>
</dbReference>
<keyword evidence="6" id="KW-0067">ATP-binding</keyword>
<accession>A0A0C3AQE1</accession>
<dbReference type="InterPro" id="IPR051334">
    <property type="entry name" value="SRPK"/>
</dbReference>
<evidence type="ECO:0000256" key="3">
    <source>
        <dbReference type="ARBA" id="ARBA00022679"/>
    </source>
</evidence>
<dbReference type="Gene3D" id="1.10.510.10">
    <property type="entry name" value="Transferase(Phosphotransferase) domain 1"/>
    <property type="match status" value="1"/>
</dbReference>
<evidence type="ECO:0000256" key="8">
    <source>
        <dbReference type="ARBA" id="ARBA00048679"/>
    </source>
</evidence>
<feature type="non-terminal residue" evidence="10">
    <location>
        <position position="1"/>
    </location>
</feature>
<name>A0A0C3AQE1_PILCF</name>
<dbReference type="InterPro" id="IPR000719">
    <property type="entry name" value="Prot_kinase_dom"/>
</dbReference>
<comment type="catalytic activity">
    <reaction evidence="7">
        <text>L-threonyl-[protein] + ATP = O-phospho-L-threonyl-[protein] + ADP + H(+)</text>
        <dbReference type="Rhea" id="RHEA:46608"/>
        <dbReference type="Rhea" id="RHEA-COMP:11060"/>
        <dbReference type="Rhea" id="RHEA-COMP:11605"/>
        <dbReference type="ChEBI" id="CHEBI:15378"/>
        <dbReference type="ChEBI" id="CHEBI:30013"/>
        <dbReference type="ChEBI" id="CHEBI:30616"/>
        <dbReference type="ChEBI" id="CHEBI:61977"/>
        <dbReference type="ChEBI" id="CHEBI:456216"/>
        <dbReference type="EC" id="2.7.11.1"/>
    </reaction>
</comment>
<dbReference type="SMART" id="SM00220">
    <property type="entry name" value="S_TKc"/>
    <property type="match status" value="1"/>
</dbReference>
<dbReference type="HOGENOM" id="CLU_000288_81_13_1"/>
<dbReference type="OrthoDB" id="5979581at2759"/>
<dbReference type="AlphaFoldDB" id="A0A0C3AQE1"/>
<keyword evidence="4" id="KW-0547">Nucleotide-binding</keyword>
<evidence type="ECO:0000256" key="7">
    <source>
        <dbReference type="ARBA" id="ARBA00047899"/>
    </source>
</evidence>
<comment type="catalytic activity">
    <reaction evidence="8">
        <text>L-seryl-[protein] + ATP = O-phospho-L-seryl-[protein] + ADP + H(+)</text>
        <dbReference type="Rhea" id="RHEA:17989"/>
        <dbReference type="Rhea" id="RHEA-COMP:9863"/>
        <dbReference type="Rhea" id="RHEA-COMP:11604"/>
        <dbReference type="ChEBI" id="CHEBI:15378"/>
        <dbReference type="ChEBI" id="CHEBI:29999"/>
        <dbReference type="ChEBI" id="CHEBI:30616"/>
        <dbReference type="ChEBI" id="CHEBI:83421"/>
        <dbReference type="ChEBI" id="CHEBI:456216"/>
        <dbReference type="EC" id="2.7.11.1"/>
    </reaction>
</comment>
<evidence type="ECO:0000256" key="6">
    <source>
        <dbReference type="ARBA" id="ARBA00022840"/>
    </source>
</evidence>
<feature type="domain" description="Protein kinase" evidence="9">
    <location>
        <begin position="1"/>
        <end position="347"/>
    </location>
</feature>
<dbReference type="GO" id="GO:0000245">
    <property type="term" value="P:spliceosomal complex assembly"/>
    <property type="evidence" value="ECO:0007669"/>
    <property type="project" value="TreeGrafter"/>
</dbReference>
<keyword evidence="11" id="KW-1185">Reference proteome</keyword>
<dbReference type="SUPFAM" id="SSF56112">
    <property type="entry name" value="Protein kinase-like (PK-like)"/>
    <property type="match status" value="1"/>
</dbReference>
<evidence type="ECO:0000256" key="2">
    <source>
        <dbReference type="ARBA" id="ARBA00022527"/>
    </source>
</evidence>
<dbReference type="STRING" id="765440.A0A0C3AQE1"/>
<dbReference type="Pfam" id="PF00069">
    <property type="entry name" value="Pkinase"/>
    <property type="match status" value="1"/>
</dbReference>
<evidence type="ECO:0000256" key="1">
    <source>
        <dbReference type="ARBA" id="ARBA00012513"/>
    </source>
</evidence>
<dbReference type="GO" id="GO:0005524">
    <property type="term" value="F:ATP binding"/>
    <property type="evidence" value="ECO:0007669"/>
    <property type="project" value="UniProtKB-KW"/>
</dbReference>
<dbReference type="EC" id="2.7.11.1" evidence="1"/>
<organism evidence="10 11">
    <name type="scientific">Piloderma croceum (strain F 1598)</name>
    <dbReference type="NCBI Taxonomy" id="765440"/>
    <lineage>
        <taxon>Eukaryota</taxon>
        <taxon>Fungi</taxon>
        <taxon>Dikarya</taxon>
        <taxon>Basidiomycota</taxon>
        <taxon>Agaricomycotina</taxon>
        <taxon>Agaricomycetes</taxon>
        <taxon>Agaricomycetidae</taxon>
        <taxon>Atheliales</taxon>
        <taxon>Atheliaceae</taxon>
        <taxon>Piloderma</taxon>
    </lineage>
</organism>
<evidence type="ECO:0000259" key="9">
    <source>
        <dbReference type="PROSITE" id="PS50011"/>
    </source>
</evidence>
<dbReference type="InterPro" id="IPR008271">
    <property type="entry name" value="Ser/Thr_kinase_AS"/>
</dbReference>
<dbReference type="PANTHER" id="PTHR47634:SF9">
    <property type="entry name" value="PROTEIN KINASE DOMAIN-CONTAINING PROTEIN-RELATED"/>
    <property type="match status" value="1"/>
</dbReference>
<dbReference type="EMBL" id="KN833038">
    <property type="protein sequence ID" value="KIM76108.1"/>
    <property type="molecule type" value="Genomic_DNA"/>
</dbReference>
<reference evidence="11" key="2">
    <citation type="submission" date="2015-01" db="EMBL/GenBank/DDBJ databases">
        <title>Evolutionary Origins and Diversification of the Mycorrhizal Mutualists.</title>
        <authorList>
            <consortium name="DOE Joint Genome Institute"/>
            <consortium name="Mycorrhizal Genomics Consortium"/>
            <person name="Kohler A."/>
            <person name="Kuo A."/>
            <person name="Nagy L.G."/>
            <person name="Floudas D."/>
            <person name="Copeland A."/>
            <person name="Barry K.W."/>
            <person name="Cichocki N."/>
            <person name="Veneault-Fourrey C."/>
            <person name="LaButti K."/>
            <person name="Lindquist E.A."/>
            <person name="Lipzen A."/>
            <person name="Lundell T."/>
            <person name="Morin E."/>
            <person name="Murat C."/>
            <person name="Riley R."/>
            <person name="Ohm R."/>
            <person name="Sun H."/>
            <person name="Tunlid A."/>
            <person name="Henrissat B."/>
            <person name="Grigoriev I.V."/>
            <person name="Hibbett D.S."/>
            <person name="Martin F."/>
        </authorList>
    </citation>
    <scope>NUCLEOTIDE SEQUENCE [LARGE SCALE GENOMIC DNA]</scope>
    <source>
        <strain evidence="11">F 1598</strain>
    </source>
</reference>
<evidence type="ECO:0000256" key="5">
    <source>
        <dbReference type="ARBA" id="ARBA00022777"/>
    </source>
</evidence>
<sequence length="350" mass="39169">EEPLSLPAEEGYGYYPSVVVGHLLNRYKIVCKLGWACSSSVWLCVDTATPCKTYVAVKILSAHVTGCIVGGLSAEYDIFRHIDPAGGHLCFAMDVLGPNMMALWSTKPNQIFSVSITKHIIKQILYGVDYLHCECGYIHTDIKADNVLTILPEPIIPKIDKHLEEHQPATYDNIKLSVKSQPLSDFNLDLHQLMVKLIDYSEATPINKHLNEHCQAAIVHVPEVTLGYPWSTPVNIWSVGCLVFKLVTNFHLFSQPGPYSADVDLQNMAEYLEPFPPQLLEACSCRAEYFNENVTDFMPSSLEDILYGLGTMQVDDIPGVAVFIRWCLALDPTLHPSTLELLNDVWLEHL</sequence>
<dbReference type="PROSITE" id="PS50011">
    <property type="entry name" value="PROTEIN_KINASE_DOM"/>
    <property type="match status" value="1"/>
</dbReference>
<dbReference type="GO" id="GO:0050684">
    <property type="term" value="P:regulation of mRNA processing"/>
    <property type="evidence" value="ECO:0007669"/>
    <property type="project" value="TreeGrafter"/>
</dbReference>
<keyword evidence="3" id="KW-0808">Transferase</keyword>
<keyword evidence="2" id="KW-0723">Serine/threonine-protein kinase</keyword>